<dbReference type="RefSeq" id="WP_240264234.1">
    <property type="nucleotide sequence ID" value="NZ_CP092488.2"/>
</dbReference>
<sequence>MGLHAECERCGRPLPNGSTEARICTFECTFCATCADGELGGVCPNCHGNLVLRPTRPTELLDKFPPEEPRTAQP</sequence>
<dbReference type="EMBL" id="CP092488">
    <property type="protein sequence ID" value="UMB72532.1"/>
    <property type="molecule type" value="Genomic_DNA"/>
</dbReference>
<protein>
    <submittedName>
        <fullName evidence="1">DUF1272 domain-containing protein</fullName>
    </submittedName>
</protein>
<dbReference type="Proteomes" id="UP001055336">
    <property type="component" value="Chromosome"/>
</dbReference>
<evidence type="ECO:0000313" key="1">
    <source>
        <dbReference type="EMBL" id="UMB72532.1"/>
    </source>
</evidence>
<reference evidence="1" key="1">
    <citation type="submission" date="2022-08" db="EMBL/GenBank/DDBJ databases">
        <title>Whole genome sequencing of non-tuberculosis mycobacteria type-strains.</title>
        <authorList>
            <person name="Igarashi Y."/>
            <person name="Osugi A."/>
            <person name="Mitarai S."/>
        </authorList>
    </citation>
    <scope>NUCLEOTIDE SEQUENCE</scope>
    <source>
        <strain evidence="1">DSM 45127</strain>
    </source>
</reference>
<gene>
    <name evidence="1" type="ORF">MKK62_25960</name>
</gene>
<organism evidence="1 2">
    <name type="scientific">Mycobacterium paraterrae</name>
    <dbReference type="NCBI Taxonomy" id="577492"/>
    <lineage>
        <taxon>Bacteria</taxon>
        <taxon>Bacillati</taxon>
        <taxon>Actinomycetota</taxon>
        <taxon>Actinomycetes</taxon>
        <taxon>Mycobacteriales</taxon>
        <taxon>Mycobacteriaceae</taxon>
        <taxon>Mycobacterium</taxon>
    </lineage>
</organism>
<name>A0ABY3VY25_9MYCO</name>
<accession>A0ABY3VY25</accession>
<dbReference type="InterPro" id="IPR010696">
    <property type="entry name" value="DUF1272"/>
</dbReference>
<dbReference type="Pfam" id="PF06906">
    <property type="entry name" value="DUF1272"/>
    <property type="match status" value="1"/>
</dbReference>
<keyword evidence="2" id="KW-1185">Reference proteome</keyword>
<proteinExistence type="predicted"/>
<evidence type="ECO:0000313" key="2">
    <source>
        <dbReference type="Proteomes" id="UP001055336"/>
    </source>
</evidence>